<evidence type="ECO:0000259" key="3">
    <source>
        <dbReference type="SMART" id="SM00338"/>
    </source>
</evidence>
<feature type="region of interest" description="Disordered" evidence="2">
    <location>
        <begin position="95"/>
        <end position="117"/>
    </location>
</feature>
<reference evidence="4" key="1">
    <citation type="submission" date="2021-01" db="EMBL/GenBank/DDBJ databases">
        <authorList>
            <person name="Corre E."/>
            <person name="Pelletier E."/>
            <person name="Niang G."/>
            <person name="Scheremetjew M."/>
            <person name="Finn R."/>
            <person name="Kale V."/>
            <person name="Holt S."/>
            <person name="Cochrane G."/>
            <person name="Meng A."/>
            <person name="Brown T."/>
            <person name="Cohen L."/>
        </authorList>
    </citation>
    <scope>NUCLEOTIDE SEQUENCE</scope>
    <source>
        <strain evidence="4">SM1012Den-03</strain>
    </source>
</reference>
<keyword evidence="1" id="KW-0175">Coiled coil</keyword>
<dbReference type="GO" id="GO:0003700">
    <property type="term" value="F:DNA-binding transcription factor activity"/>
    <property type="evidence" value="ECO:0007669"/>
    <property type="project" value="InterPro"/>
</dbReference>
<dbReference type="AlphaFoldDB" id="A0A7S2PNI7"/>
<feature type="compositionally biased region" description="Low complexity" evidence="2">
    <location>
        <begin position="65"/>
        <end position="75"/>
    </location>
</feature>
<dbReference type="InterPro" id="IPR004827">
    <property type="entry name" value="bZIP"/>
</dbReference>
<protein>
    <recommendedName>
        <fullName evidence="3">BZIP domain-containing protein</fullName>
    </recommendedName>
</protein>
<proteinExistence type="predicted"/>
<feature type="compositionally biased region" description="Basic and acidic residues" evidence="2">
    <location>
        <begin position="24"/>
        <end position="39"/>
    </location>
</feature>
<evidence type="ECO:0000256" key="2">
    <source>
        <dbReference type="SAM" id="MobiDB-lite"/>
    </source>
</evidence>
<evidence type="ECO:0000313" key="4">
    <source>
        <dbReference type="EMBL" id="CAD9608597.1"/>
    </source>
</evidence>
<name>A0A7S2PNI7_9STRA</name>
<dbReference type="EMBL" id="HBGZ01017996">
    <property type="protein sequence ID" value="CAD9608597.1"/>
    <property type="molecule type" value="Transcribed_RNA"/>
</dbReference>
<dbReference type="SUPFAM" id="SSF57959">
    <property type="entry name" value="Leucine zipper domain"/>
    <property type="match status" value="1"/>
</dbReference>
<feature type="compositionally biased region" description="Polar residues" evidence="2">
    <location>
        <begin position="14"/>
        <end position="23"/>
    </location>
</feature>
<dbReference type="InterPro" id="IPR046347">
    <property type="entry name" value="bZIP_sf"/>
</dbReference>
<evidence type="ECO:0000256" key="1">
    <source>
        <dbReference type="SAM" id="Coils"/>
    </source>
</evidence>
<accession>A0A7S2PNI7</accession>
<organism evidence="4">
    <name type="scientific">Skeletonema marinoi</name>
    <dbReference type="NCBI Taxonomy" id="267567"/>
    <lineage>
        <taxon>Eukaryota</taxon>
        <taxon>Sar</taxon>
        <taxon>Stramenopiles</taxon>
        <taxon>Ochrophyta</taxon>
        <taxon>Bacillariophyta</taxon>
        <taxon>Coscinodiscophyceae</taxon>
        <taxon>Thalassiosirophycidae</taxon>
        <taxon>Thalassiosirales</taxon>
        <taxon>Skeletonemataceae</taxon>
        <taxon>Skeletonema</taxon>
        <taxon>Skeletonema marinoi-dohrnii complex</taxon>
    </lineage>
</organism>
<feature type="domain" description="BZIP" evidence="3">
    <location>
        <begin position="181"/>
        <end position="239"/>
    </location>
</feature>
<feature type="coiled-coil region" evidence="1">
    <location>
        <begin position="169"/>
        <end position="205"/>
    </location>
</feature>
<gene>
    <name evidence="4" type="ORF">SMAR0320_LOCUS12948</name>
</gene>
<sequence>MPVENIIHPDLLTMNGSTMSNFGDSKHGQEAPDREDATKKLAQQGQWRTPPLPVFTASANIPPQGASADGGASSALPTSADEYALMLQEAYKRGQQAGALSSHPAGESDGTTVPSSVPTRTAVHVTNYATAVPAAVSSNADLVVPPTNNNYAVGGSSLKVTHSKSMPDMSSYQNTLANANDEEEKRKKRLARNRASARLRRLKKKNLVDSYEGEVGVLEASLSKLRAHQWGASDSNNHEALIEALSMERGQQPLTAEKRRELISSIVSQQREQVANLLDCQLESWILSEVANAQSSDSSGMQQSDPELDQLTSELQSVLSLSPEQLSRIQKSSKGSSCEIKDLYAIDDCLKSIQDNNWLLDEGVDEISSQFTSILNPAQLSKFLLWSDHNADAIEKLDYVNVGASVENGPVFEFGIDEGYADGD</sequence>
<feature type="region of interest" description="Disordered" evidence="2">
    <location>
        <begin position="1"/>
        <end position="75"/>
    </location>
</feature>
<dbReference type="SMART" id="SM00338">
    <property type="entry name" value="BRLZ"/>
    <property type="match status" value="1"/>
</dbReference>
<dbReference type="Gene3D" id="1.20.5.170">
    <property type="match status" value="1"/>
</dbReference>